<keyword evidence="3" id="KW-1185">Reference proteome</keyword>
<dbReference type="Proteomes" id="UP000319801">
    <property type="component" value="Unassembled WGS sequence"/>
</dbReference>
<evidence type="ECO:0000313" key="2">
    <source>
        <dbReference type="EMBL" id="TSK31337.1"/>
    </source>
</evidence>
<comment type="caution">
    <text evidence="2">The sequence shown here is derived from an EMBL/GenBank/DDBJ whole genome shotgun (WGS) entry which is preliminary data.</text>
</comment>
<proteinExistence type="predicted"/>
<protein>
    <submittedName>
        <fullName evidence="2">Sterile alpha motif domain-containing protein 12</fullName>
    </submittedName>
</protein>
<dbReference type="OrthoDB" id="434324at2759"/>
<evidence type="ECO:0000313" key="3">
    <source>
        <dbReference type="Proteomes" id="UP000319801"/>
    </source>
</evidence>
<sequence>MANTSSHTEEECVDGPGLNDDSLGFQQHSPGFQHCTPPQRSISESELSKSGNVKLSKPVALWTQPDVCKADGEKIRLIRFEECASCELLAEKHSITSFDFLLGIAPDCDIPYNLSEEKIVPEHNYGTLKAIMRSLLEKKFIFEYIFTKLIPVEACRERNSRSSQPSPALTQVQTAKPRWCCVMTTDLPVIR</sequence>
<gene>
    <name evidence="2" type="ORF">Baya_3447</name>
</gene>
<reference evidence="2 3" key="1">
    <citation type="journal article" date="2019" name="Genome Biol. Evol.">
        <title>Whole-Genome Sequencing of the Giant Devil Catfish, Bagarius yarrelli.</title>
        <authorList>
            <person name="Jiang W."/>
            <person name="Lv Y."/>
            <person name="Cheng L."/>
            <person name="Yang K."/>
            <person name="Chao B."/>
            <person name="Wang X."/>
            <person name="Li Y."/>
            <person name="Pan X."/>
            <person name="You X."/>
            <person name="Zhang Y."/>
            <person name="Yang J."/>
            <person name="Li J."/>
            <person name="Zhang X."/>
            <person name="Liu S."/>
            <person name="Sun C."/>
            <person name="Yang J."/>
            <person name="Shi Q."/>
        </authorList>
    </citation>
    <scope>NUCLEOTIDE SEQUENCE [LARGE SCALE GENOMIC DNA]</scope>
    <source>
        <strain evidence="2">JWS20170419001</strain>
        <tissue evidence="2">Muscle</tissue>
    </source>
</reference>
<feature type="region of interest" description="Disordered" evidence="1">
    <location>
        <begin position="1"/>
        <end position="20"/>
    </location>
</feature>
<accession>A0A556TP99</accession>
<evidence type="ECO:0000256" key="1">
    <source>
        <dbReference type="SAM" id="MobiDB-lite"/>
    </source>
</evidence>
<name>A0A556TP99_BAGYA</name>
<dbReference type="AlphaFoldDB" id="A0A556TP99"/>
<dbReference type="EMBL" id="VCAZ01000009">
    <property type="protein sequence ID" value="TSK31337.1"/>
    <property type="molecule type" value="Genomic_DNA"/>
</dbReference>
<feature type="region of interest" description="Disordered" evidence="1">
    <location>
        <begin position="28"/>
        <end position="49"/>
    </location>
</feature>
<organism evidence="2 3">
    <name type="scientific">Bagarius yarrelli</name>
    <name type="common">Goonch</name>
    <name type="synonym">Bagrus yarrelli</name>
    <dbReference type="NCBI Taxonomy" id="175774"/>
    <lineage>
        <taxon>Eukaryota</taxon>
        <taxon>Metazoa</taxon>
        <taxon>Chordata</taxon>
        <taxon>Craniata</taxon>
        <taxon>Vertebrata</taxon>
        <taxon>Euteleostomi</taxon>
        <taxon>Actinopterygii</taxon>
        <taxon>Neopterygii</taxon>
        <taxon>Teleostei</taxon>
        <taxon>Ostariophysi</taxon>
        <taxon>Siluriformes</taxon>
        <taxon>Sisoridae</taxon>
        <taxon>Sisorinae</taxon>
        <taxon>Bagarius</taxon>
    </lineage>
</organism>